<dbReference type="InterPro" id="IPR003656">
    <property type="entry name" value="Znf_BED"/>
</dbReference>
<dbReference type="PROSITE" id="PS50808">
    <property type="entry name" value="ZF_BED"/>
    <property type="match status" value="1"/>
</dbReference>
<keyword evidence="3" id="KW-0479">Metal-binding</keyword>
<feature type="domain" description="C2H2-type" evidence="13">
    <location>
        <begin position="650"/>
        <end position="677"/>
    </location>
</feature>
<evidence type="ECO:0000256" key="7">
    <source>
        <dbReference type="ARBA" id="ARBA00023015"/>
    </source>
</evidence>
<dbReference type="Pfam" id="PF00096">
    <property type="entry name" value="zf-C2H2"/>
    <property type="match status" value="3"/>
</dbReference>
<comment type="subcellular location">
    <subcellularLocation>
        <location evidence="1">Nucleus</location>
    </subcellularLocation>
</comment>
<evidence type="ECO:0000313" key="15">
    <source>
        <dbReference type="EMBL" id="CAC5418672.1"/>
    </source>
</evidence>
<dbReference type="OrthoDB" id="6278242at2759"/>
<accession>A0A6J8EG42</accession>
<sequence>MDFRRVTGPFIHNSTINEEQTINHDGNKSKDEQGEHANSNEASFLEIAERLLGKSEMVSLRQVNEELKSTEIACDIESENINTMKGEIIDILPGTTAENKNTFQYRLNGIDLQKTGESSDTCNRNDQFIDNIMNVNQSFEDENSMTENTEQNKLHVVESEKPDTNYSEYTEENIKSNNQDRNHHDSLGDHLTKILNPSYSHDSDSDSIEEELEQNRKQSVDNDIKKSVQENVAIKFDKGSQTFMYLSSSNQSNPKDMGSISKKFVPQTETCISDRELPYKFIRYFPVVMEVDVESTERHFESNDNNHQMFIHENAKLLYNFKTDLDNDKALTTMDKTNRMKEVFNQYKEVNNKGKQDEEKILSGRIKRDALRNPLEVESTKLSQDVPSMLSSIDKLALKLAANKKQHIKSNIKCSSSSNRYGGEIIGESPIETLENFSKVDSADHVDNIHMAQETCDMSKIIKEIYEKSLMRDKLLFDKHGKASIYSPVDIISSTKSASDNLTGTLNRDHIPSDTLDHNCPSYKTELNINSYMCEMKSEPLEAIVSKEYQIDKDQEPLNESVCPEKSLDDKYDYFSRNIEIFVTHGPPKIKPRKKKTIQLPVDPQTVSDSVDDLIHTGDKPYKCGICGKGFAQSHDRKKHERVHTGERPYVCPLCGKDFSDNSQLWKHARTHDEDQEEGTLFKCRSCDKEYEYSSQLIHHMKEHSREQAGSIQLPNIGNFDNDSEMEKVRLTAEALVKDTLDIRDSSVNTEQNQVIADDKYLNVINGKDGNEYKNAFENLPGNFSENEESEPDQKEDGNESWEPKWNGKMYIAENAPENG</sequence>
<dbReference type="FunFam" id="3.30.160.60:FF:000663">
    <property type="entry name" value="Zinc finger protein 45"/>
    <property type="match status" value="1"/>
</dbReference>
<dbReference type="GO" id="GO:0005634">
    <property type="term" value="C:nucleus"/>
    <property type="evidence" value="ECO:0007669"/>
    <property type="project" value="UniProtKB-SubCell"/>
</dbReference>
<feature type="region of interest" description="Disordered" evidence="12">
    <location>
        <begin position="19"/>
        <end position="39"/>
    </location>
</feature>
<evidence type="ECO:0000259" key="14">
    <source>
        <dbReference type="PROSITE" id="PS50808"/>
    </source>
</evidence>
<keyword evidence="16" id="KW-1185">Reference proteome</keyword>
<feature type="compositionally biased region" description="Basic and acidic residues" evidence="12">
    <location>
        <begin position="150"/>
        <end position="163"/>
    </location>
</feature>
<dbReference type="PROSITE" id="PS00028">
    <property type="entry name" value="ZINC_FINGER_C2H2_1"/>
    <property type="match status" value="3"/>
</dbReference>
<keyword evidence="5 11" id="KW-0863">Zinc-finger</keyword>
<feature type="compositionally biased region" description="Basic and acidic residues" evidence="12">
    <location>
        <begin position="172"/>
        <end position="192"/>
    </location>
</feature>
<feature type="domain" description="BED-type" evidence="14">
    <location>
        <begin position="660"/>
        <end position="711"/>
    </location>
</feature>
<evidence type="ECO:0000256" key="4">
    <source>
        <dbReference type="ARBA" id="ARBA00022737"/>
    </source>
</evidence>
<evidence type="ECO:0000256" key="8">
    <source>
        <dbReference type="ARBA" id="ARBA00023125"/>
    </source>
</evidence>
<proteinExistence type="inferred from homology"/>
<dbReference type="PANTHER" id="PTHR24408:SF58">
    <property type="entry name" value="TRANSCRIPTION FACTOR (TFIIIA), PUTATIVE (AFU_ORTHOLOGUE AFUA_1G05150)-RELATED"/>
    <property type="match status" value="1"/>
</dbReference>
<feature type="compositionally biased region" description="Basic and acidic residues" evidence="12">
    <location>
        <begin position="21"/>
        <end position="35"/>
    </location>
</feature>
<organism evidence="15 16">
    <name type="scientific">Mytilus coruscus</name>
    <name type="common">Sea mussel</name>
    <dbReference type="NCBI Taxonomy" id="42192"/>
    <lineage>
        <taxon>Eukaryota</taxon>
        <taxon>Metazoa</taxon>
        <taxon>Spiralia</taxon>
        <taxon>Lophotrochozoa</taxon>
        <taxon>Mollusca</taxon>
        <taxon>Bivalvia</taxon>
        <taxon>Autobranchia</taxon>
        <taxon>Pteriomorphia</taxon>
        <taxon>Mytilida</taxon>
        <taxon>Mytiloidea</taxon>
        <taxon>Mytilidae</taxon>
        <taxon>Mytilinae</taxon>
        <taxon>Mytilus</taxon>
    </lineage>
</organism>
<gene>
    <name evidence="15" type="ORF">MCOR_51094</name>
</gene>
<dbReference type="EMBL" id="CACVKT020008939">
    <property type="protein sequence ID" value="CAC5418672.1"/>
    <property type="molecule type" value="Genomic_DNA"/>
</dbReference>
<keyword evidence="8" id="KW-0238">DNA-binding</keyword>
<keyword evidence="6" id="KW-0862">Zinc</keyword>
<reference evidence="15 16" key="1">
    <citation type="submission" date="2020-06" db="EMBL/GenBank/DDBJ databases">
        <authorList>
            <person name="Li R."/>
            <person name="Bekaert M."/>
        </authorList>
    </citation>
    <scope>NUCLEOTIDE SEQUENCE [LARGE SCALE GENOMIC DNA]</scope>
    <source>
        <strain evidence="16">wild</strain>
    </source>
</reference>
<protein>
    <submittedName>
        <fullName evidence="15">KRAB</fullName>
    </submittedName>
</protein>
<dbReference type="Proteomes" id="UP000507470">
    <property type="component" value="Unassembled WGS sequence"/>
</dbReference>
<keyword evidence="7" id="KW-0805">Transcription regulation</keyword>
<evidence type="ECO:0000256" key="1">
    <source>
        <dbReference type="ARBA" id="ARBA00004123"/>
    </source>
</evidence>
<keyword evidence="4" id="KW-0677">Repeat</keyword>
<evidence type="ECO:0000256" key="9">
    <source>
        <dbReference type="ARBA" id="ARBA00023163"/>
    </source>
</evidence>
<dbReference type="GO" id="GO:0043565">
    <property type="term" value="F:sequence-specific DNA binding"/>
    <property type="evidence" value="ECO:0007669"/>
    <property type="project" value="TreeGrafter"/>
</dbReference>
<dbReference type="PROSITE" id="PS50157">
    <property type="entry name" value="ZINC_FINGER_C2H2_2"/>
    <property type="match status" value="3"/>
</dbReference>
<evidence type="ECO:0000256" key="6">
    <source>
        <dbReference type="ARBA" id="ARBA00022833"/>
    </source>
</evidence>
<evidence type="ECO:0000256" key="12">
    <source>
        <dbReference type="SAM" id="MobiDB-lite"/>
    </source>
</evidence>
<evidence type="ECO:0000259" key="13">
    <source>
        <dbReference type="PROSITE" id="PS50157"/>
    </source>
</evidence>
<keyword evidence="9" id="KW-0804">Transcription</keyword>
<dbReference type="InterPro" id="IPR036236">
    <property type="entry name" value="Znf_C2H2_sf"/>
</dbReference>
<evidence type="ECO:0000256" key="3">
    <source>
        <dbReference type="ARBA" id="ARBA00022723"/>
    </source>
</evidence>
<keyword evidence="10" id="KW-0539">Nucleus</keyword>
<dbReference type="Gene3D" id="3.30.160.60">
    <property type="entry name" value="Classic Zinc Finger"/>
    <property type="match status" value="2"/>
</dbReference>
<evidence type="ECO:0000313" key="16">
    <source>
        <dbReference type="Proteomes" id="UP000507470"/>
    </source>
</evidence>
<evidence type="ECO:0000256" key="10">
    <source>
        <dbReference type="ARBA" id="ARBA00023242"/>
    </source>
</evidence>
<dbReference type="GO" id="GO:0000981">
    <property type="term" value="F:DNA-binding transcription factor activity, RNA polymerase II-specific"/>
    <property type="evidence" value="ECO:0007669"/>
    <property type="project" value="TreeGrafter"/>
</dbReference>
<name>A0A6J8EG42_MYTCO</name>
<dbReference type="PANTHER" id="PTHR24408">
    <property type="entry name" value="ZINC FINGER PROTEIN"/>
    <property type="match status" value="1"/>
</dbReference>
<dbReference type="SUPFAM" id="SSF57667">
    <property type="entry name" value="beta-beta-alpha zinc fingers"/>
    <property type="match status" value="2"/>
</dbReference>
<evidence type="ECO:0000256" key="11">
    <source>
        <dbReference type="PROSITE-ProRule" id="PRU00042"/>
    </source>
</evidence>
<dbReference type="InterPro" id="IPR013087">
    <property type="entry name" value="Znf_C2H2_type"/>
</dbReference>
<evidence type="ECO:0000256" key="2">
    <source>
        <dbReference type="ARBA" id="ARBA00006991"/>
    </source>
</evidence>
<dbReference type="AlphaFoldDB" id="A0A6J8EG42"/>
<feature type="region of interest" description="Disordered" evidence="12">
    <location>
        <begin position="145"/>
        <end position="221"/>
    </location>
</feature>
<evidence type="ECO:0000256" key="5">
    <source>
        <dbReference type="ARBA" id="ARBA00022771"/>
    </source>
</evidence>
<feature type="region of interest" description="Disordered" evidence="12">
    <location>
        <begin position="778"/>
        <end position="820"/>
    </location>
</feature>
<dbReference type="GO" id="GO:0008270">
    <property type="term" value="F:zinc ion binding"/>
    <property type="evidence" value="ECO:0007669"/>
    <property type="project" value="UniProtKB-KW"/>
</dbReference>
<feature type="domain" description="C2H2-type" evidence="13">
    <location>
        <begin position="622"/>
        <end position="649"/>
    </location>
</feature>
<dbReference type="FunFam" id="3.30.160.60:FF:000495">
    <property type="entry name" value="zinc finger protein 668"/>
    <property type="match status" value="1"/>
</dbReference>
<dbReference type="SMART" id="SM00355">
    <property type="entry name" value="ZnF_C2H2"/>
    <property type="match status" value="3"/>
</dbReference>
<feature type="domain" description="C2H2-type" evidence="13">
    <location>
        <begin position="682"/>
        <end position="709"/>
    </location>
</feature>
<comment type="similarity">
    <text evidence="2">Belongs to the krueppel C2H2-type zinc-finger protein family.</text>
</comment>